<feature type="domain" description="ABC transporter" evidence="5">
    <location>
        <begin position="5"/>
        <end position="233"/>
    </location>
</feature>
<dbReference type="Proteomes" id="UP000564378">
    <property type="component" value="Unassembled WGS sequence"/>
</dbReference>
<evidence type="ECO:0000313" key="6">
    <source>
        <dbReference type="EMBL" id="MBC2778104.1"/>
    </source>
</evidence>
<evidence type="ECO:0000313" key="7">
    <source>
        <dbReference type="Proteomes" id="UP000564378"/>
    </source>
</evidence>
<evidence type="ECO:0000256" key="2">
    <source>
        <dbReference type="ARBA" id="ARBA00022741"/>
    </source>
</evidence>
<name>A0A842I2N1_9SPHN</name>
<evidence type="ECO:0000259" key="5">
    <source>
        <dbReference type="PROSITE" id="PS50893"/>
    </source>
</evidence>
<dbReference type="PROSITE" id="PS00211">
    <property type="entry name" value="ABC_TRANSPORTER_1"/>
    <property type="match status" value="1"/>
</dbReference>
<accession>A0A842I2N1</accession>
<dbReference type="AlphaFoldDB" id="A0A842I2N1"/>
<dbReference type="GO" id="GO:0005524">
    <property type="term" value="F:ATP binding"/>
    <property type="evidence" value="ECO:0007669"/>
    <property type="project" value="UniProtKB-KW"/>
</dbReference>
<evidence type="ECO:0000256" key="3">
    <source>
        <dbReference type="ARBA" id="ARBA00022840"/>
    </source>
</evidence>
<feature type="region of interest" description="Disordered" evidence="4">
    <location>
        <begin position="232"/>
        <end position="290"/>
    </location>
</feature>
<keyword evidence="2" id="KW-0547">Nucleotide-binding</keyword>
<dbReference type="InterPro" id="IPR027417">
    <property type="entry name" value="P-loop_NTPase"/>
</dbReference>
<proteinExistence type="predicted"/>
<keyword evidence="3 6" id="KW-0067">ATP-binding</keyword>
<evidence type="ECO:0000256" key="1">
    <source>
        <dbReference type="ARBA" id="ARBA00022737"/>
    </source>
</evidence>
<gene>
    <name evidence="6" type="ORF">H6P80_10800</name>
</gene>
<organism evidence="6 7">
    <name type="scientific">Parasphingopyxis marina</name>
    <dbReference type="NCBI Taxonomy" id="2761622"/>
    <lineage>
        <taxon>Bacteria</taxon>
        <taxon>Pseudomonadati</taxon>
        <taxon>Pseudomonadota</taxon>
        <taxon>Alphaproteobacteria</taxon>
        <taxon>Sphingomonadales</taxon>
        <taxon>Sphingomonadaceae</taxon>
        <taxon>Parasphingopyxis</taxon>
    </lineage>
</organism>
<dbReference type="GO" id="GO:0016887">
    <property type="term" value="F:ATP hydrolysis activity"/>
    <property type="evidence" value="ECO:0007669"/>
    <property type="project" value="InterPro"/>
</dbReference>
<keyword evidence="7" id="KW-1185">Reference proteome</keyword>
<feature type="compositionally biased region" description="Basic and acidic residues" evidence="4">
    <location>
        <begin position="269"/>
        <end position="290"/>
    </location>
</feature>
<dbReference type="InterPro" id="IPR017871">
    <property type="entry name" value="ABC_transporter-like_CS"/>
</dbReference>
<feature type="compositionally biased region" description="Basic residues" evidence="4">
    <location>
        <begin position="259"/>
        <end position="268"/>
    </location>
</feature>
<protein>
    <submittedName>
        <fullName evidence="6">ABC-F family ATP-binding cassette domain-containing protein</fullName>
    </submittedName>
</protein>
<dbReference type="PANTHER" id="PTHR19211">
    <property type="entry name" value="ATP-BINDING TRANSPORT PROTEIN-RELATED"/>
    <property type="match status" value="1"/>
</dbReference>
<dbReference type="Gene3D" id="3.40.50.300">
    <property type="entry name" value="P-loop containing nucleotide triphosphate hydrolases"/>
    <property type="match status" value="2"/>
</dbReference>
<keyword evidence="1" id="KW-0677">Repeat</keyword>
<dbReference type="Pfam" id="PF00005">
    <property type="entry name" value="ABC_tran"/>
    <property type="match status" value="2"/>
</dbReference>
<dbReference type="CDD" id="cd03221">
    <property type="entry name" value="ABCF_EF-3"/>
    <property type="match status" value="2"/>
</dbReference>
<dbReference type="PANTHER" id="PTHR19211:SF6">
    <property type="entry name" value="BLL7188 PROTEIN"/>
    <property type="match status" value="1"/>
</dbReference>
<comment type="caution">
    <text evidence="6">The sequence shown here is derived from an EMBL/GenBank/DDBJ whole genome shotgun (WGS) entry which is preliminary data.</text>
</comment>
<feature type="compositionally biased region" description="Basic and acidic residues" evidence="4">
    <location>
        <begin position="232"/>
        <end position="258"/>
    </location>
</feature>
<sequence>MPAFLTFDRISAATPDGTRLFSDLTLAIGQETVGLVGRNGSGKSTLLAMAGGQSEPHSGSVTRSGRFAMLRQLPDATGSVAEALELTDALALLARLEAGKGSGDDAARADWTLEARIAEAFGKVGLPDIALDRPMATLSGGERTRLGLAAMLLEAPDLLLMDEPTNNLDEDGRSAIAELLAGWTGGALVASHDRELLERVDRIVHLSPTGIMSFGGGWSAFAAARDALRERTEAERDRTRHELKRQAQDVQRQAEKKARRDKRGKASRARGDAPKMLLDSRAERAEHSGARERHLGERLLEDAGRAAEQARAQVEIVTPLRIELPPAGLPANRTLLRLDAVTLEQDGRRLFGPLSFAITGPRRVVVGGANGSGKTSLLRIVTGDREPTGGTVERAPGAIAMLDQHVAGLDPALDLVANMQADHPGMTPGEAHEILARFAFRNRDALRPAATLSGGERLRAGLAIATAGTPAPQLLILDEPTNHLDIEAIEMLEAALSSWDGALLLVSHDRRFLDTIGYDLEIALASSPQSDERILLH</sequence>
<feature type="domain" description="ABC transporter" evidence="5">
    <location>
        <begin position="336"/>
        <end position="537"/>
    </location>
</feature>
<dbReference type="InterPro" id="IPR003439">
    <property type="entry name" value="ABC_transporter-like_ATP-bd"/>
</dbReference>
<dbReference type="InterPro" id="IPR003593">
    <property type="entry name" value="AAA+_ATPase"/>
</dbReference>
<dbReference type="PROSITE" id="PS50893">
    <property type="entry name" value="ABC_TRANSPORTER_2"/>
    <property type="match status" value="2"/>
</dbReference>
<dbReference type="FunFam" id="3.40.50.300:FF:001320">
    <property type="entry name" value="Heme ABC transporter ATP-binding protein"/>
    <property type="match status" value="1"/>
</dbReference>
<dbReference type="SMART" id="SM00382">
    <property type="entry name" value="AAA"/>
    <property type="match status" value="2"/>
</dbReference>
<dbReference type="RefSeq" id="WP_185801390.1">
    <property type="nucleotide sequence ID" value="NZ_JACJVJ010000002.1"/>
</dbReference>
<dbReference type="SUPFAM" id="SSF52540">
    <property type="entry name" value="P-loop containing nucleoside triphosphate hydrolases"/>
    <property type="match status" value="2"/>
</dbReference>
<reference evidence="6 7" key="1">
    <citation type="submission" date="2020-08" db="EMBL/GenBank/DDBJ databases">
        <title>Draft genome sequence of Parasphingopyxis sp. GrpM-11.</title>
        <authorList>
            <person name="Oh J."/>
            <person name="Roh D.-H."/>
        </authorList>
    </citation>
    <scope>NUCLEOTIDE SEQUENCE [LARGE SCALE GENOMIC DNA]</scope>
    <source>
        <strain evidence="6 7">GrpM-11</strain>
    </source>
</reference>
<dbReference type="EMBL" id="JACJVJ010000002">
    <property type="protein sequence ID" value="MBC2778104.1"/>
    <property type="molecule type" value="Genomic_DNA"/>
</dbReference>
<evidence type="ECO:0000256" key="4">
    <source>
        <dbReference type="SAM" id="MobiDB-lite"/>
    </source>
</evidence>
<dbReference type="InterPro" id="IPR050611">
    <property type="entry name" value="ABCF"/>
</dbReference>